<dbReference type="eggNOG" id="COG1994">
    <property type="taxonomic scope" value="Bacteria"/>
</dbReference>
<accession>Q82ZF9</accession>
<dbReference type="HOGENOM" id="CLU_165537_0_0_9"/>
<feature type="transmembrane region" description="Helical" evidence="1">
    <location>
        <begin position="59"/>
        <end position="81"/>
    </location>
</feature>
<dbReference type="STRING" id="226185.EF_3101"/>
<keyword evidence="3" id="KW-1185">Reference proteome</keyword>
<reference evidence="2 3" key="1">
    <citation type="journal article" date="2003" name="Science">
        <title>Role of mobile DNA in the evolution of vancomycin-resistant Enterococcus faecalis.</title>
        <authorList>
            <person name="Paulsen I."/>
            <person name="Banerjei L."/>
            <person name="Myers G.S.A."/>
            <person name="Nelson K.E."/>
            <person name="Seshadri R."/>
            <person name="Read T.D."/>
            <person name="Fouts D.E."/>
            <person name="Eisen J.A."/>
            <person name="Gill S.R."/>
            <person name="Heidelberg J.F."/>
            <person name="Tettelin H."/>
            <person name="Dodson R.J."/>
            <person name="Umayam L."/>
            <person name="Brinkac L."/>
            <person name="Beanan M."/>
            <person name="Daugherty S."/>
            <person name="DeBoy R.T."/>
            <person name="Durkin S."/>
            <person name="Kolonay J."/>
            <person name="Madupu R."/>
            <person name="Nelson W."/>
            <person name="Vamathevan J."/>
            <person name="Tran B."/>
            <person name="Upton J."/>
            <person name="Hansen T."/>
            <person name="Shetty J."/>
            <person name="Khouri H."/>
            <person name="Utterback T."/>
            <person name="Radune D."/>
            <person name="Ketchum K.A."/>
            <person name="Dougherty B.A."/>
            <person name="Fraser C.M."/>
        </authorList>
    </citation>
    <scope>NUCLEOTIDE SEQUENCE [LARGE SCALE GENOMIC DNA]</scope>
    <source>
        <strain evidence="3">ATCC 700802 / V583</strain>
    </source>
</reference>
<keyword evidence="1" id="KW-0472">Membrane</keyword>
<feature type="transmembrane region" description="Helical" evidence="1">
    <location>
        <begin position="7"/>
        <end position="27"/>
    </location>
</feature>
<gene>
    <name evidence="2" type="ordered locus">EF_3101</name>
</gene>
<keyword evidence="1" id="KW-1133">Transmembrane helix</keyword>
<dbReference type="EMBL" id="AE016830">
    <property type="protein sequence ID" value="AAO82781.1"/>
    <property type="molecule type" value="Genomic_DNA"/>
</dbReference>
<keyword evidence="1" id="KW-0812">Transmembrane</keyword>
<dbReference type="Proteomes" id="UP000001415">
    <property type="component" value="Chromosome"/>
</dbReference>
<proteinExistence type="predicted"/>
<name>Q82ZF9_ENTFA</name>
<evidence type="ECO:0000313" key="2">
    <source>
        <dbReference type="EMBL" id="AAO82781.1"/>
    </source>
</evidence>
<evidence type="ECO:0000256" key="1">
    <source>
        <dbReference type="SAM" id="Phobius"/>
    </source>
</evidence>
<evidence type="ECO:0000313" key="3">
    <source>
        <dbReference type="Proteomes" id="UP000001415"/>
    </source>
</evidence>
<dbReference type="AlphaFoldDB" id="Q82ZF9"/>
<sequence>MIIKLSILYVLSIYVVLLVHEWLHFILAKFFKYNAYIKRVGLYPFKVVYTNRNNPLDNLLISAISPLFLVIVGIILPLNYYTVILKVSCISNIFNLLPFTESSPDSCVKCYTMFLPFLLIKIDVFS</sequence>
<organism evidence="2 3">
    <name type="scientific">Enterococcus faecalis (strain ATCC 700802 / V583)</name>
    <dbReference type="NCBI Taxonomy" id="226185"/>
    <lineage>
        <taxon>Bacteria</taxon>
        <taxon>Bacillati</taxon>
        <taxon>Bacillota</taxon>
        <taxon>Bacilli</taxon>
        <taxon>Lactobacillales</taxon>
        <taxon>Enterococcaceae</taxon>
        <taxon>Enterococcus</taxon>
    </lineage>
</organism>
<protein>
    <submittedName>
        <fullName evidence="2">Uncharacterized protein</fullName>
    </submittedName>
</protein>
<dbReference type="PATRIC" id="fig|226185.45.peg.472"/>
<dbReference type="EnsemblBacteria" id="AAO82781">
    <property type="protein sequence ID" value="AAO82781"/>
    <property type="gene ID" value="EF_3101"/>
</dbReference>
<dbReference type="KEGG" id="efa:EF3101"/>